<comment type="similarity">
    <text evidence="8">Belongs to the binding-protein-dependent transport system permease family.</text>
</comment>
<evidence type="ECO:0000256" key="7">
    <source>
        <dbReference type="ARBA" id="ARBA00023136"/>
    </source>
</evidence>
<organism evidence="10 11">
    <name type="scientific">Effusibacillus lacus</name>
    <dbReference type="NCBI Taxonomy" id="1348429"/>
    <lineage>
        <taxon>Bacteria</taxon>
        <taxon>Bacillati</taxon>
        <taxon>Bacillota</taxon>
        <taxon>Bacilli</taxon>
        <taxon>Bacillales</taxon>
        <taxon>Alicyclobacillaceae</taxon>
        <taxon>Effusibacillus</taxon>
    </lineage>
</organism>
<keyword evidence="2 8" id="KW-0813">Transport</keyword>
<evidence type="ECO:0000313" key="11">
    <source>
        <dbReference type="Proteomes" id="UP000217785"/>
    </source>
</evidence>
<evidence type="ECO:0000256" key="3">
    <source>
        <dbReference type="ARBA" id="ARBA00022475"/>
    </source>
</evidence>
<protein>
    <submittedName>
        <fullName evidence="10">ABC transporter permease</fullName>
    </submittedName>
</protein>
<feature type="transmembrane region" description="Helical" evidence="8">
    <location>
        <begin position="385"/>
        <end position="407"/>
    </location>
</feature>
<dbReference type="AlphaFoldDB" id="A0A292YQ80"/>
<keyword evidence="4" id="KW-0997">Cell inner membrane</keyword>
<dbReference type="PROSITE" id="PS50928">
    <property type="entry name" value="ABC_TM1"/>
    <property type="match status" value="2"/>
</dbReference>
<dbReference type="Gene3D" id="1.10.3720.10">
    <property type="entry name" value="MetI-like"/>
    <property type="match status" value="2"/>
</dbReference>
<feature type="transmembrane region" description="Helical" evidence="8">
    <location>
        <begin position="213"/>
        <end position="235"/>
    </location>
</feature>
<keyword evidence="7 8" id="KW-0472">Membrane</keyword>
<feature type="transmembrane region" description="Helical" evidence="8">
    <location>
        <begin position="87"/>
        <end position="106"/>
    </location>
</feature>
<feature type="transmembrane region" description="Helical" evidence="8">
    <location>
        <begin position="447"/>
        <end position="467"/>
    </location>
</feature>
<dbReference type="RefSeq" id="WP_207907558.1">
    <property type="nucleotide sequence ID" value="NZ_BDUF01000095.1"/>
</dbReference>
<sequence>MSAPKYMPQFLKNGPLLQEENRFDLKWLTIGFSIALVTYFAVVPLIFLVWQSFLTPQTTSRAAEFTFANYVNAYTSPETLNLIFNSFQFAVGTSIVAFSLGTLLAWMNERTNTPFKSLFYALSIIPLIIPSILFTVAWILLASPEIGLLNLVLQKIFDTNATFFNIYSMGGMIWVEGLHYSPMAFLLMSAAFRSMDPSLEESAMMSGASIPKIVYRVTIKLSWPAIFATLLITFVRSIESFEVPALLGIPVGIPVFTSAIYQAIHKYPSDIGLASSYSITLLLITTIGVYMQSRLSSSGSKYSTMTGKGYRPRTMDLGKGRYLTAAIFIVYFLLIVILPFLVLVWSSLQKFYSIPTMEAFKSLSLDNYKYILSYPTVGRAVWNSLVLAVGCATLIMLLTAVITWIVVKTKIPGRWILDNIASLPMVFPGLVLGVSIMVFYLNFDIGIYGTIWILLIAYITRYMPYGLRYNTTSMMQIHKELEESAAMSGATWGTTFRRVILPLLKSGMVAGWIYIVIMSVRELSSSILLYSPGSEVISITIWELWENGQYVELSALGVLFILGLFVLVMTMQLISKRFGVKEA</sequence>
<evidence type="ECO:0000313" key="10">
    <source>
        <dbReference type="EMBL" id="GAX91346.1"/>
    </source>
</evidence>
<feature type="domain" description="ABC transmembrane type-1" evidence="9">
    <location>
        <begin position="83"/>
        <end position="292"/>
    </location>
</feature>
<keyword evidence="5 8" id="KW-0812">Transmembrane</keyword>
<feature type="transmembrane region" description="Helical" evidence="8">
    <location>
        <begin position="27"/>
        <end position="50"/>
    </location>
</feature>
<evidence type="ECO:0000256" key="2">
    <source>
        <dbReference type="ARBA" id="ARBA00022448"/>
    </source>
</evidence>
<evidence type="ECO:0000256" key="1">
    <source>
        <dbReference type="ARBA" id="ARBA00004429"/>
    </source>
</evidence>
<dbReference type="PANTHER" id="PTHR43357">
    <property type="entry name" value="INNER MEMBRANE ABC TRANSPORTER PERMEASE PROTEIN YDCV"/>
    <property type="match status" value="1"/>
</dbReference>
<dbReference type="SUPFAM" id="SSF161098">
    <property type="entry name" value="MetI-like"/>
    <property type="match status" value="2"/>
</dbReference>
<feature type="transmembrane region" description="Helical" evidence="8">
    <location>
        <begin position="553"/>
        <end position="574"/>
    </location>
</feature>
<feature type="transmembrane region" description="Helical" evidence="8">
    <location>
        <begin position="419"/>
        <end position="441"/>
    </location>
</feature>
<comment type="subcellular location">
    <subcellularLocation>
        <location evidence="1">Cell inner membrane</location>
        <topology evidence="1">Multi-pass membrane protein</topology>
    </subcellularLocation>
    <subcellularLocation>
        <location evidence="8">Cell membrane</location>
        <topology evidence="8">Multi-pass membrane protein</topology>
    </subcellularLocation>
</comment>
<dbReference type="Proteomes" id="UP000217785">
    <property type="component" value="Unassembled WGS sequence"/>
</dbReference>
<name>A0A292YQ80_9BACL</name>
<proteinExistence type="inferred from homology"/>
<gene>
    <name evidence="10" type="ORF">EFBL_3015</name>
</gene>
<feature type="transmembrane region" description="Helical" evidence="8">
    <location>
        <begin position="118"/>
        <end position="141"/>
    </location>
</feature>
<keyword evidence="6 8" id="KW-1133">Transmembrane helix</keyword>
<evidence type="ECO:0000256" key="6">
    <source>
        <dbReference type="ARBA" id="ARBA00022989"/>
    </source>
</evidence>
<feature type="domain" description="ABC transmembrane type-1" evidence="9">
    <location>
        <begin position="381"/>
        <end position="571"/>
    </location>
</feature>
<dbReference type="InterPro" id="IPR000515">
    <property type="entry name" value="MetI-like"/>
</dbReference>
<feature type="transmembrane region" description="Helical" evidence="8">
    <location>
        <begin position="322"/>
        <end position="345"/>
    </location>
</feature>
<dbReference type="CDD" id="cd06261">
    <property type="entry name" value="TM_PBP2"/>
    <property type="match status" value="2"/>
</dbReference>
<evidence type="ECO:0000256" key="5">
    <source>
        <dbReference type="ARBA" id="ARBA00022692"/>
    </source>
</evidence>
<feature type="transmembrane region" description="Helical" evidence="8">
    <location>
        <begin position="271"/>
        <end position="291"/>
    </location>
</feature>
<dbReference type="GO" id="GO:0005886">
    <property type="term" value="C:plasma membrane"/>
    <property type="evidence" value="ECO:0007669"/>
    <property type="project" value="UniProtKB-SubCell"/>
</dbReference>
<evidence type="ECO:0000259" key="9">
    <source>
        <dbReference type="PROSITE" id="PS50928"/>
    </source>
</evidence>
<dbReference type="Pfam" id="PF00528">
    <property type="entry name" value="BPD_transp_1"/>
    <property type="match status" value="2"/>
</dbReference>
<dbReference type="PANTHER" id="PTHR43357:SF4">
    <property type="entry name" value="INNER MEMBRANE ABC TRANSPORTER PERMEASE PROTEIN YDCV"/>
    <property type="match status" value="1"/>
</dbReference>
<reference evidence="11" key="1">
    <citation type="submission" date="2017-07" db="EMBL/GenBank/DDBJ databases">
        <title>Draft genome sequence of Effusibacillus lacus strain skLN1.</title>
        <authorList>
            <person name="Watanabe M."/>
            <person name="Kojima H."/>
            <person name="Fukui M."/>
        </authorList>
    </citation>
    <scope>NUCLEOTIDE SEQUENCE [LARGE SCALE GENOMIC DNA]</scope>
    <source>
        <strain evidence="11">skLN1</strain>
    </source>
</reference>
<comment type="caution">
    <text evidence="10">The sequence shown here is derived from an EMBL/GenBank/DDBJ whole genome shotgun (WGS) entry which is preliminary data.</text>
</comment>
<evidence type="ECO:0000256" key="8">
    <source>
        <dbReference type="RuleBase" id="RU363032"/>
    </source>
</evidence>
<dbReference type="EMBL" id="BDUF01000095">
    <property type="protein sequence ID" value="GAX91346.1"/>
    <property type="molecule type" value="Genomic_DNA"/>
</dbReference>
<keyword evidence="3" id="KW-1003">Cell membrane</keyword>
<dbReference type="GO" id="GO:0055085">
    <property type="term" value="P:transmembrane transport"/>
    <property type="evidence" value="ECO:0007669"/>
    <property type="project" value="InterPro"/>
</dbReference>
<feature type="transmembrane region" description="Helical" evidence="8">
    <location>
        <begin position="172"/>
        <end position="192"/>
    </location>
</feature>
<feature type="transmembrane region" description="Helical" evidence="8">
    <location>
        <begin position="499"/>
        <end position="520"/>
    </location>
</feature>
<dbReference type="InterPro" id="IPR035906">
    <property type="entry name" value="MetI-like_sf"/>
</dbReference>
<evidence type="ECO:0000256" key="4">
    <source>
        <dbReference type="ARBA" id="ARBA00022519"/>
    </source>
</evidence>
<accession>A0A292YQ80</accession>
<keyword evidence="11" id="KW-1185">Reference proteome</keyword>